<gene>
    <name evidence="2" type="ORF">GCM10009811_17720</name>
</gene>
<dbReference type="Proteomes" id="UP001499938">
    <property type="component" value="Unassembled WGS sequence"/>
</dbReference>
<name>A0ABP4XSL7_9MICO</name>
<accession>A0ABP4XSL7</accession>
<organism evidence="2 3">
    <name type="scientific">Nostocoides veronense</name>
    <dbReference type="NCBI Taxonomy" id="330836"/>
    <lineage>
        <taxon>Bacteria</taxon>
        <taxon>Bacillati</taxon>
        <taxon>Actinomycetota</taxon>
        <taxon>Actinomycetes</taxon>
        <taxon>Micrococcales</taxon>
        <taxon>Intrasporangiaceae</taxon>
        <taxon>Nostocoides</taxon>
    </lineage>
</organism>
<evidence type="ECO:0000256" key="1">
    <source>
        <dbReference type="SAM" id="Phobius"/>
    </source>
</evidence>
<feature type="transmembrane region" description="Helical" evidence="1">
    <location>
        <begin position="244"/>
        <end position="263"/>
    </location>
</feature>
<dbReference type="Pfam" id="PF12730">
    <property type="entry name" value="ABC2_membrane_4"/>
    <property type="match status" value="1"/>
</dbReference>
<comment type="caution">
    <text evidence="2">The sequence shown here is derived from an EMBL/GenBank/DDBJ whole genome shotgun (WGS) entry which is preliminary data.</text>
</comment>
<dbReference type="PANTHER" id="PTHR37305">
    <property type="entry name" value="INTEGRAL MEMBRANE PROTEIN-RELATED"/>
    <property type="match status" value="1"/>
</dbReference>
<feature type="transmembrane region" description="Helical" evidence="1">
    <location>
        <begin position="114"/>
        <end position="142"/>
    </location>
</feature>
<protein>
    <submittedName>
        <fullName evidence="2">ABC transporter permease</fullName>
    </submittedName>
</protein>
<feature type="transmembrane region" description="Helical" evidence="1">
    <location>
        <begin position="162"/>
        <end position="184"/>
    </location>
</feature>
<evidence type="ECO:0000313" key="2">
    <source>
        <dbReference type="EMBL" id="GAA1793442.1"/>
    </source>
</evidence>
<dbReference type="EMBL" id="BAAAPO010000026">
    <property type="protein sequence ID" value="GAA1793442.1"/>
    <property type="molecule type" value="Genomic_DNA"/>
</dbReference>
<dbReference type="PANTHER" id="PTHR37305:SF1">
    <property type="entry name" value="MEMBRANE PROTEIN"/>
    <property type="match status" value="1"/>
</dbReference>
<keyword evidence="1" id="KW-1133">Transmembrane helix</keyword>
<keyword evidence="1" id="KW-0812">Transmembrane</keyword>
<feature type="transmembrane region" description="Helical" evidence="1">
    <location>
        <begin position="60"/>
        <end position="83"/>
    </location>
</feature>
<feature type="transmembrane region" description="Helical" evidence="1">
    <location>
        <begin position="191"/>
        <end position="210"/>
    </location>
</feature>
<dbReference type="RefSeq" id="WP_344083745.1">
    <property type="nucleotide sequence ID" value="NZ_BAAAPO010000026.1"/>
</dbReference>
<keyword evidence="1" id="KW-0472">Membrane</keyword>
<evidence type="ECO:0000313" key="3">
    <source>
        <dbReference type="Proteomes" id="UP001499938"/>
    </source>
</evidence>
<proteinExistence type="predicted"/>
<reference evidence="3" key="1">
    <citation type="journal article" date="2019" name="Int. J. Syst. Evol. Microbiol.">
        <title>The Global Catalogue of Microorganisms (GCM) 10K type strain sequencing project: providing services to taxonomists for standard genome sequencing and annotation.</title>
        <authorList>
            <consortium name="The Broad Institute Genomics Platform"/>
            <consortium name="The Broad Institute Genome Sequencing Center for Infectious Disease"/>
            <person name="Wu L."/>
            <person name="Ma J."/>
        </authorList>
    </citation>
    <scope>NUCLEOTIDE SEQUENCE [LARGE SCALE GENOMIC DNA]</scope>
    <source>
        <strain evidence="3">JCM 15592</strain>
    </source>
</reference>
<sequence>MNRPLSFRTEFARQARRPRTLWSFGILLALPLIVAASFALGDPESGGGTRFSDLATSGALNFALFLLLVSAELLLLILMTLFVGDSVPSEAGWGTLRYLLTAPVARARLLTVKLLVGLATSLAAIILLIGWSLIVGGLAYGWAPLSIPLGGELSGGAALLRIALAAAYVVVSLLPFAALALWVGISGATPLGAVGAAVLAAIVSSILDALDALGDWRRALPNHYSRAWLELFASDPDPTSMARGVAWAALYTIVLTALAYRAFARKDILS</sequence>
<keyword evidence="3" id="KW-1185">Reference proteome</keyword>
<feature type="transmembrane region" description="Helical" evidence="1">
    <location>
        <begin position="21"/>
        <end position="40"/>
    </location>
</feature>